<organism evidence="10 11">
    <name type="scientific">Streptomyces atratus</name>
    <dbReference type="NCBI Taxonomy" id="1893"/>
    <lineage>
        <taxon>Bacteria</taxon>
        <taxon>Bacillati</taxon>
        <taxon>Actinomycetota</taxon>
        <taxon>Actinomycetes</taxon>
        <taxon>Kitasatosporales</taxon>
        <taxon>Streptomycetaceae</taxon>
        <taxon>Streptomyces</taxon>
    </lineage>
</organism>
<dbReference type="SMART" id="SM01294">
    <property type="entry name" value="PKS_PP_betabranch"/>
    <property type="match status" value="1"/>
</dbReference>
<dbReference type="FunFam" id="1.10.1200.10:FF:000007">
    <property type="entry name" value="Probable polyketide synthase pks17"/>
    <property type="match status" value="1"/>
</dbReference>
<reference evidence="10 11" key="1">
    <citation type="submission" date="2016-11" db="EMBL/GenBank/DDBJ databases">
        <authorList>
            <person name="Jaros S."/>
            <person name="Januszkiewicz K."/>
            <person name="Wedrychowicz H."/>
        </authorList>
    </citation>
    <scope>NUCLEOTIDE SEQUENCE [LARGE SCALE GENOMIC DNA]</scope>
    <source>
        <strain evidence="10 11">OK807</strain>
    </source>
</reference>
<dbReference type="InterPro" id="IPR020841">
    <property type="entry name" value="PKS_Beta-ketoAc_synthase_dom"/>
</dbReference>
<dbReference type="Gene3D" id="3.10.129.110">
    <property type="entry name" value="Polyketide synthase dehydratase"/>
    <property type="match status" value="1"/>
</dbReference>
<dbReference type="GO" id="GO:0004315">
    <property type="term" value="F:3-oxoacyl-[acyl-carrier-protein] synthase activity"/>
    <property type="evidence" value="ECO:0007669"/>
    <property type="project" value="InterPro"/>
</dbReference>
<dbReference type="Proteomes" id="UP000181909">
    <property type="component" value="Unassembled WGS sequence"/>
</dbReference>
<dbReference type="InterPro" id="IPR042104">
    <property type="entry name" value="PKS_dehydratase_sf"/>
</dbReference>
<dbReference type="AlphaFoldDB" id="A0A1K2FEB3"/>
<keyword evidence="5" id="KW-0012">Acyltransferase</keyword>
<dbReference type="Pfam" id="PF00550">
    <property type="entry name" value="PP-binding"/>
    <property type="match status" value="1"/>
</dbReference>
<dbReference type="PROSITE" id="PS50075">
    <property type="entry name" value="CARRIER"/>
    <property type="match status" value="1"/>
</dbReference>
<dbReference type="InterPro" id="IPR014031">
    <property type="entry name" value="Ketoacyl_synth_C"/>
</dbReference>
<keyword evidence="1" id="KW-0596">Phosphopantetheine</keyword>
<feature type="domain" description="Ketosynthase family 3 (KS3)" evidence="8">
    <location>
        <begin position="253"/>
        <end position="682"/>
    </location>
</feature>
<evidence type="ECO:0000313" key="10">
    <source>
        <dbReference type="EMBL" id="SFY45532.1"/>
    </source>
</evidence>
<keyword evidence="4" id="KW-0511">Multifunctional enzyme</keyword>
<dbReference type="InterPro" id="IPR016039">
    <property type="entry name" value="Thiolase-like"/>
</dbReference>
<evidence type="ECO:0000256" key="3">
    <source>
        <dbReference type="ARBA" id="ARBA00022679"/>
    </source>
</evidence>
<dbReference type="SUPFAM" id="SSF53901">
    <property type="entry name" value="Thiolase-like"/>
    <property type="match status" value="1"/>
</dbReference>
<evidence type="ECO:0000259" key="9">
    <source>
        <dbReference type="PROSITE" id="PS52019"/>
    </source>
</evidence>
<comment type="caution">
    <text evidence="6">Lacks conserved residue(s) required for the propagation of feature annotation.</text>
</comment>
<dbReference type="SMART" id="SM00825">
    <property type="entry name" value="PKS_KS"/>
    <property type="match status" value="1"/>
</dbReference>
<dbReference type="Gene3D" id="1.10.1200.10">
    <property type="entry name" value="ACP-like"/>
    <property type="match status" value="1"/>
</dbReference>
<dbReference type="SMART" id="SM00826">
    <property type="entry name" value="PKS_DH"/>
    <property type="match status" value="1"/>
</dbReference>
<dbReference type="GO" id="GO:0004312">
    <property type="term" value="F:fatty acid synthase activity"/>
    <property type="evidence" value="ECO:0007669"/>
    <property type="project" value="TreeGrafter"/>
</dbReference>
<evidence type="ECO:0000313" key="11">
    <source>
        <dbReference type="Proteomes" id="UP000181909"/>
    </source>
</evidence>
<dbReference type="InterPro" id="IPR006162">
    <property type="entry name" value="Ppantetheine_attach_site"/>
</dbReference>
<dbReference type="GO" id="GO:0033068">
    <property type="term" value="P:macrolide biosynthetic process"/>
    <property type="evidence" value="ECO:0007669"/>
    <property type="project" value="UniProtKB-ARBA"/>
</dbReference>
<dbReference type="Pfam" id="PF02801">
    <property type="entry name" value="Ketoacyl-synt_C"/>
    <property type="match status" value="1"/>
</dbReference>
<dbReference type="OrthoDB" id="9778690at2"/>
<dbReference type="PANTHER" id="PTHR43775">
    <property type="entry name" value="FATTY ACID SYNTHASE"/>
    <property type="match status" value="1"/>
</dbReference>
<dbReference type="Pfam" id="PF21089">
    <property type="entry name" value="PKS_DH_N"/>
    <property type="match status" value="1"/>
</dbReference>
<dbReference type="SUPFAM" id="SSF47336">
    <property type="entry name" value="ACP-like"/>
    <property type="match status" value="1"/>
</dbReference>
<keyword evidence="3" id="KW-0808">Transferase</keyword>
<dbReference type="GO" id="GO:0006633">
    <property type="term" value="P:fatty acid biosynthetic process"/>
    <property type="evidence" value="ECO:0007669"/>
    <property type="project" value="InterPro"/>
</dbReference>
<dbReference type="InterPro" id="IPR013968">
    <property type="entry name" value="PKS_KR"/>
</dbReference>
<dbReference type="InterPro" id="IPR014030">
    <property type="entry name" value="Ketoacyl_synth_N"/>
</dbReference>
<dbReference type="SUPFAM" id="SSF51735">
    <property type="entry name" value="NAD(P)-binding Rossmann-fold domains"/>
    <property type="match status" value="1"/>
</dbReference>
<dbReference type="InterPro" id="IPR018201">
    <property type="entry name" value="Ketoacyl_synth_AS"/>
</dbReference>
<accession>A0A1K2FEB3</accession>
<dbReference type="PANTHER" id="PTHR43775:SF51">
    <property type="entry name" value="INACTIVE PHENOLPHTHIOCEROL SYNTHESIS POLYKETIDE SYNTHASE TYPE I PKS1-RELATED"/>
    <property type="match status" value="1"/>
</dbReference>
<evidence type="ECO:0000256" key="5">
    <source>
        <dbReference type="ARBA" id="ARBA00023315"/>
    </source>
</evidence>
<feature type="domain" description="PKS/mFAS DH" evidence="9">
    <location>
        <begin position="852"/>
        <end position="925"/>
    </location>
</feature>
<gene>
    <name evidence="10" type="ORF">SAMN02787144_10851</name>
</gene>
<dbReference type="InterPro" id="IPR020807">
    <property type="entry name" value="PKS_DH"/>
</dbReference>
<feature type="non-terminal residue" evidence="10">
    <location>
        <position position="925"/>
    </location>
</feature>
<evidence type="ECO:0000259" key="7">
    <source>
        <dbReference type="PROSITE" id="PS50075"/>
    </source>
</evidence>
<evidence type="ECO:0000256" key="2">
    <source>
        <dbReference type="ARBA" id="ARBA00022553"/>
    </source>
</evidence>
<dbReference type="InterPro" id="IPR036291">
    <property type="entry name" value="NAD(P)-bd_dom_sf"/>
</dbReference>
<name>A0A1K2FEB3_STRAR</name>
<dbReference type="PROSITE" id="PS00606">
    <property type="entry name" value="KS3_1"/>
    <property type="match status" value="1"/>
</dbReference>
<feature type="non-terminal residue" evidence="10">
    <location>
        <position position="1"/>
    </location>
</feature>
<dbReference type="Pfam" id="PF08659">
    <property type="entry name" value="KR"/>
    <property type="match status" value="1"/>
</dbReference>
<dbReference type="GO" id="GO:0031177">
    <property type="term" value="F:phosphopantetheine binding"/>
    <property type="evidence" value="ECO:0007669"/>
    <property type="project" value="InterPro"/>
</dbReference>
<dbReference type="InterPro" id="IPR020806">
    <property type="entry name" value="PKS_PP-bd"/>
</dbReference>
<evidence type="ECO:0000256" key="6">
    <source>
        <dbReference type="PROSITE-ProRule" id="PRU01363"/>
    </source>
</evidence>
<dbReference type="RefSeq" id="WP_143166639.1">
    <property type="nucleotide sequence ID" value="NZ_FPJO01000085.1"/>
</dbReference>
<protein>
    <submittedName>
        <fullName evidence="10">Ketoacyl-synthetase C-terminal extension</fullName>
    </submittedName>
</protein>
<dbReference type="Pfam" id="PF00109">
    <property type="entry name" value="ketoacyl-synt"/>
    <property type="match status" value="1"/>
</dbReference>
<dbReference type="Gene3D" id="3.40.47.10">
    <property type="match status" value="1"/>
</dbReference>
<dbReference type="Pfam" id="PF16197">
    <property type="entry name" value="KAsynt_C_assoc"/>
    <property type="match status" value="1"/>
</dbReference>
<keyword evidence="2" id="KW-0597">Phosphoprotein</keyword>
<dbReference type="CDD" id="cd00833">
    <property type="entry name" value="PKS"/>
    <property type="match status" value="1"/>
</dbReference>
<dbReference type="EMBL" id="FPJO01000085">
    <property type="protein sequence ID" value="SFY45532.1"/>
    <property type="molecule type" value="Genomic_DNA"/>
</dbReference>
<evidence type="ECO:0000256" key="1">
    <source>
        <dbReference type="ARBA" id="ARBA00022450"/>
    </source>
</evidence>
<dbReference type="Gene3D" id="3.30.70.3290">
    <property type="match status" value="1"/>
</dbReference>
<dbReference type="InterPro" id="IPR036736">
    <property type="entry name" value="ACP-like_sf"/>
</dbReference>
<dbReference type="InterPro" id="IPR009081">
    <property type="entry name" value="PP-bd_ACP"/>
</dbReference>
<dbReference type="InterPro" id="IPR049552">
    <property type="entry name" value="PKS_DH_N"/>
</dbReference>
<dbReference type="InterPro" id="IPR032821">
    <property type="entry name" value="PKS_assoc"/>
</dbReference>
<dbReference type="PROSITE" id="PS52019">
    <property type="entry name" value="PKS_MFAS_DH"/>
    <property type="match status" value="1"/>
</dbReference>
<evidence type="ECO:0000256" key="4">
    <source>
        <dbReference type="ARBA" id="ARBA00023268"/>
    </source>
</evidence>
<proteinExistence type="predicted"/>
<dbReference type="Gene3D" id="3.40.50.720">
    <property type="entry name" value="NAD(P)-binding Rossmann-like Domain"/>
    <property type="match status" value="1"/>
</dbReference>
<dbReference type="FunFam" id="3.40.47.10:FF:000019">
    <property type="entry name" value="Polyketide synthase type I"/>
    <property type="match status" value="1"/>
</dbReference>
<dbReference type="PROSITE" id="PS00012">
    <property type="entry name" value="PHOSPHOPANTETHEINE"/>
    <property type="match status" value="1"/>
</dbReference>
<dbReference type="InterPro" id="IPR049900">
    <property type="entry name" value="PKS_mFAS_DH"/>
</dbReference>
<evidence type="ECO:0000259" key="8">
    <source>
        <dbReference type="PROSITE" id="PS52004"/>
    </source>
</evidence>
<sequence>LDLSFFVLFSSAAGVLGSAGQANYAAGNAFLDALAEHRRSQGLPATSLAWGPWAEGGMAGRLDAADIARMKRAGVPPLSTEEGLELFDAGIAADAASVVPVRIDLSVVRKSAAQGAEVPNLLRGLVRAPQRRAVAKDGAAAGGLAGRLAGRSAEERLQLVLDVVRNEVAAVLGHASGDAVPAQRAFTELGFDSLTAVELRNRLGKVTGLRLPATLVFDYPSATALADFLITELVGEGGAQGAGAIVATAAGADDPIAIVGMSCRYPGGVTGPEDLWRLVDDGGDGIAPFPTDRGWDLAGLYADAVADDAEGRSLTLEGGFLHDAGMFDAGFFGISPREALAMDPQQRLLLEASWEALERAGIDPDTLRGSRTGVFAGLMYHDYGSGAESVPAGVDAFLGLGTSGSVLSGRVAYALGLEGPAVTIDTACSSSLVALHWAIQALRTGECEMALAGGVTVMSTPTTFAEFSRQRGLASDGRCKSFSDDADGTGWGEGVGVLLVERLSEARRKGHRVLAVVAGSAVNQDGASNGLTAPNGPSQQRVIRQALANAKISADQVDIVEAHGTGTSLGDPIEAQALLATYGQERPAGRPLLLGSVKSNLGHTQAAAGVAGIIKMVMAMRHGVMPQTLHVDEPSTHVDWSAGAVELLTESRAWPETGDRPRRAAVSSFGISGTNAHIILEQPQEEPTPAEEPAVVLPAVPWVLSAKSEQALAGQAARLLTQLRADSGPALLDIGHSLSLTRSRFEHRVVIVAAERADFLTALETIAGAESSAGRVFVFPDRDAQDAELVALAEAHVAGESVDWAAVFAGTGARPVDLPTYAFEHERFWLASALGGSNRTSLSSAGLVAAEHPLLAGSVGVAGEDVSLFTSRLSLDSHPWLADHTVFGSVLLPGTAFVELALHAGERVGCGVLDELTIQAPLVFP</sequence>
<dbReference type="InterPro" id="IPR050091">
    <property type="entry name" value="PKS_NRPS_Biosynth_Enz"/>
</dbReference>
<feature type="domain" description="Carrier" evidence="7">
    <location>
        <begin position="158"/>
        <end position="233"/>
    </location>
</feature>
<dbReference type="STRING" id="1893.SAMN02787144_10851"/>
<dbReference type="SMART" id="SM00823">
    <property type="entry name" value="PKS_PP"/>
    <property type="match status" value="1"/>
</dbReference>
<dbReference type="PROSITE" id="PS52004">
    <property type="entry name" value="KS3_2"/>
    <property type="match status" value="1"/>
</dbReference>